<keyword evidence="4" id="KW-1134">Transmembrane beta strand</keyword>
<dbReference type="PANTHER" id="PTHR30026:SF20">
    <property type="entry name" value="OUTER MEMBRANE PROTEIN TOLC"/>
    <property type="match status" value="1"/>
</dbReference>
<organism evidence="9 10">
    <name type="scientific">Noviherbaspirillum humi</name>
    <dbReference type="NCBI Taxonomy" id="1688639"/>
    <lineage>
        <taxon>Bacteria</taxon>
        <taxon>Pseudomonadati</taxon>
        <taxon>Pseudomonadota</taxon>
        <taxon>Betaproteobacteria</taxon>
        <taxon>Burkholderiales</taxon>
        <taxon>Oxalobacteraceae</taxon>
        <taxon>Noviherbaspirillum</taxon>
    </lineage>
</organism>
<evidence type="ECO:0000256" key="6">
    <source>
        <dbReference type="ARBA" id="ARBA00023136"/>
    </source>
</evidence>
<dbReference type="GO" id="GO:0015288">
    <property type="term" value="F:porin activity"/>
    <property type="evidence" value="ECO:0007669"/>
    <property type="project" value="TreeGrafter"/>
</dbReference>
<evidence type="ECO:0000256" key="2">
    <source>
        <dbReference type="ARBA" id="ARBA00007613"/>
    </source>
</evidence>
<proteinExistence type="inferred from homology"/>
<dbReference type="Gene3D" id="1.20.1600.10">
    <property type="entry name" value="Outer membrane efflux proteins (OEP)"/>
    <property type="match status" value="1"/>
</dbReference>
<dbReference type="RefSeq" id="WP_089398444.1">
    <property type="nucleotide sequence ID" value="NZ_FZOT01000002.1"/>
</dbReference>
<evidence type="ECO:0000256" key="3">
    <source>
        <dbReference type="ARBA" id="ARBA00022448"/>
    </source>
</evidence>
<name>A0A239EC33_9BURK</name>
<dbReference type="PANTHER" id="PTHR30026">
    <property type="entry name" value="OUTER MEMBRANE PROTEIN TOLC"/>
    <property type="match status" value="1"/>
</dbReference>
<evidence type="ECO:0000313" key="10">
    <source>
        <dbReference type="Proteomes" id="UP000198284"/>
    </source>
</evidence>
<gene>
    <name evidence="9" type="ORF">SAMN06265795_102638</name>
</gene>
<dbReference type="EMBL" id="FZOT01000002">
    <property type="protein sequence ID" value="SNS42320.1"/>
    <property type="molecule type" value="Genomic_DNA"/>
</dbReference>
<dbReference type="Proteomes" id="UP000198284">
    <property type="component" value="Unassembled WGS sequence"/>
</dbReference>
<dbReference type="InterPro" id="IPR051906">
    <property type="entry name" value="TolC-like"/>
</dbReference>
<dbReference type="InterPro" id="IPR003423">
    <property type="entry name" value="OMP_efflux"/>
</dbReference>
<feature type="signal peptide" evidence="8">
    <location>
        <begin position="1"/>
        <end position="21"/>
    </location>
</feature>
<keyword evidence="8" id="KW-0732">Signal</keyword>
<evidence type="ECO:0000256" key="7">
    <source>
        <dbReference type="ARBA" id="ARBA00023237"/>
    </source>
</evidence>
<keyword evidence="5" id="KW-0812">Transmembrane</keyword>
<dbReference type="InterPro" id="IPR010130">
    <property type="entry name" value="T1SS_OMP_TolC"/>
</dbReference>
<protein>
    <submittedName>
        <fullName evidence="9">Outer membrane protein</fullName>
    </submittedName>
</protein>
<evidence type="ECO:0000256" key="8">
    <source>
        <dbReference type="SAM" id="SignalP"/>
    </source>
</evidence>
<dbReference type="Pfam" id="PF02321">
    <property type="entry name" value="OEP"/>
    <property type="match status" value="2"/>
</dbReference>
<keyword evidence="10" id="KW-1185">Reference proteome</keyword>
<feature type="chain" id="PRO_5013371589" evidence="8">
    <location>
        <begin position="22"/>
        <end position="445"/>
    </location>
</feature>
<evidence type="ECO:0000256" key="4">
    <source>
        <dbReference type="ARBA" id="ARBA00022452"/>
    </source>
</evidence>
<dbReference type="NCBIfam" id="TIGR01844">
    <property type="entry name" value="type_I_sec_TolC"/>
    <property type="match status" value="1"/>
</dbReference>
<dbReference type="OrthoDB" id="9813458at2"/>
<reference evidence="9 10" key="1">
    <citation type="submission" date="2017-06" db="EMBL/GenBank/DDBJ databases">
        <authorList>
            <person name="Kim H.J."/>
            <person name="Triplett B.A."/>
        </authorList>
    </citation>
    <scope>NUCLEOTIDE SEQUENCE [LARGE SCALE GENOMIC DNA]</scope>
    <source>
        <strain evidence="9 10">U15</strain>
    </source>
</reference>
<keyword evidence="6" id="KW-0472">Membrane</keyword>
<sequence length="445" mass="47752">MRARLVATMLAGAFLSLNAQAVDLLQVYREAQANDPQFTSARASLTAGQERSVQARAGLLPQVGLSGNVNRSYLDGSAGSAVGTVPLDRNFGSNGYTLSLSQPLFRLANWEAYQQGRLQVAASEAQFAQAQQDLIVRVAQAYFDVLVSQDALATIQAQKVAITEQLASAKRNFEVGTATITDTHEAQARYDLSVAQEFAATNDLQIKRTALQQIIGRAPDDLASLKPGLKLNAPEPAQADQWVASAEQQNFGVVGQQLALEIAQREVKRSRAGHYPTVDLVASRNRTNQSGTVTSAFGSNVNSTNVGVQVAIPLFSGFGTESRVRETIALEDKARSDLENTRRTAAQGARQAFLGVNSGLAQVRALEAAEVSSQSALESNRLGYQVGVRINIDVLNAQQQLFSTRRDLARARYDTIMNGLRLKAAAGVLKEEDLVQVNALLAAAP</sequence>
<dbReference type="GO" id="GO:0009279">
    <property type="term" value="C:cell outer membrane"/>
    <property type="evidence" value="ECO:0007669"/>
    <property type="project" value="UniProtKB-SubCell"/>
</dbReference>
<dbReference type="SUPFAM" id="SSF56954">
    <property type="entry name" value="Outer membrane efflux proteins (OEP)"/>
    <property type="match status" value="1"/>
</dbReference>
<evidence type="ECO:0000256" key="5">
    <source>
        <dbReference type="ARBA" id="ARBA00022692"/>
    </source>
</evidence>
<evidence type="ECO:0000313" key="9">
    <source>
        <dbReference type="EMBL" id="SNS42320.1"/>
    </source>
</evidence>
<accession>A0A239EC33</accession>
<keyword evidence="3" id="KW-0813">Transport</keyword>
<keyword evidence="7" id="KW-0998">Cell outer membrane</keyword>
<dbReference type="GO" id="GO:1990281">
    <property type="term" value="C:efflux pump complex"/>
    <property type="evidence" value="ECO:0007669"/>
    <property type="project" value="TreeGrafter"/>
</dbReference>
<dbReference type="GO" id="GO:0015562">
    <property type="term" value="F:efflux transmembrane transporter activity"/>
    <property type="evidence" value="ECO:0007669"/>
    <property type="project" value="InterPro"/>
</dbReference>
<comment type="subcellular location">
    <subcellularLocation>
        <location evidence="1">Cell outer membrane</location>
    </subcellularLocation>
</comment>
<comment type="similarity">
    <text evidence="2">Belongs to the outer membrane factor (OMF) (TC 1.B.17) family.</text>
</comment>
<dbReference type="AlphaFoldDB" id="A0A239EC33"/>
<evidence type="ECO:0000256" key="1">
    <source>
        <dbReference type="ARBA" id="ARBA00004442"/>
    </source>
</evidence>